<evidence type="ECO:0000313" key="6">
    <source>
        <dbReference type="Proteomes" id="UP000574390"/>
    </source>
</evidence>
<name>A0A7J6TCQ0_PEROL</name>
<keyword evidence="4" id="KW-0234">DNA repair</keyword>
<dbReference type="GO" id="GO:0061630">
    <property type="term" value="F:ubiquitin protein ligase activity"/>
    <property type="evidence" value="ECO:0007669"/>
    <property type="project" value="UniProtKB-UniRule"/>
</dbReference>
<dbReference type="Proteomes" id="UP000574390">
    <property type="component" value="Unassembled WGS sequence"/>
</dbReference>
<dbReference type="InterPro" id="IPR015943">
    <property type="entry name" value="WD40/YVTN_repeat-like_dom_sf"/>
</dbReference>
<gene>
    <name evidence="5" type="ORF">FOZ62_016539</name>
</gene>
<comment type="pathway">
    <text evidence="4">Protein modification; protein ubiquitination.</text>
</comment>
<evidence type="ECO:0000313" key="5">
    <source>
        <dbReference type="EMBL" id="KAF4742701.1"/>
    </source>
</evidence>
<dbReference type="UniPathway" id="UPA00143"/>
<keyword evidence="4" id="KW-0227">DNA damage</keyword>
<dbReference type="PROSITE" id="PS50294">
    <property type="entry name" value="WD_REPEATS_REGION"/>
    <property type="match status" value="1"/>
</dbReference>
<dbReference type="EC" id="2.3.2.27" evidence="4"/>
<reference evidence="5 6" key="1">
    <citation type="submission" date="2020-04" db="EMBL/GenBank/DDBJ databases">
        <title>Perkinsus olseni comparative genomics.</title>
        <authorList>
            <person name="Bogema D.R."/>
        </authorList>
    </citation>
    <scope>NUCLEOTIDE SEQUENCE [LARGE SCALE GENOMIC DNA]</scope>
    <source>
        <strain evidence="5">ATCC PRA-205</strain>
    </source>
</reference>
<comment type="catalytic activity">
    <reaction evidence="4">
        <text>S-ubiquitinyl-[E2 ubiquitin-conjugating enzyme]-L-cysteine + [acceptor protein]-L-lysine = [E2 ubiquitin-conjugating enzyme]-L-cysteine + N(6)-ubiquitinyl-[acceptor protein]-L-lysine.</text>
        <dbReference type="EC" id="2.3.2.27"/>
    </reaction>
</comment>
<dbReference type="GO" id="GO:0006281">
    <property type="term" value="P:DNA repair"/>
    <property type="evidence" value="ECO:0007669"/>
    <property type="project" value="UniProtKB-KW"/>
</dbReference>
<keyword evidence="4" id="KW-0539">Nucleus</keyword>
<protein>
    <recommendedName>
        <fullName evidence="4">Pre-mRNA-processing factor 19</fullName>
        <ecNumber evidence="4">2.3.2.27</ecNumber>
    </recommendedName>
</protein>
<keyword evidence="4" id="KW-0747">Spliceosome</keyword>
<sequence>LDREEGLSHMIDMSNTSATGEAFGMHPDGSLFAYYNDKTGCVSVYSLQQKAEVTSAKMPHANVTALAFSENGYHMATGTKDGEIKLWDLRKATDFATLTAAGPVEDWASIIVGTIWLLDCSLFSGSAKGADVYHFHGKTSLSEVAHFDAAGSALAWLNDATGLVLADGGDVKTFGSP</sequence>
<feature type="non-terminal residue" evidence="5">
    <location>
        <position position="1"/>
    </location>
</feature>
<dbReference type="PROSITE" id="PS50082">
    <property type="entry name" value="WD_REPEATS_2"/>
    <property type="match status" value="1"/>
</dbReference>
<dbReference type="EMBL" id="JABANM010008385">
    <property type="protein sequence ID" value="KAF4742701.1"/>
    <property type="molecule type" value="Genomic_DNA"/>
</dbReference>
<evidence type="ECO:0000256" key="4">
    <source>
        <dbReference type="RuleBase" id="RU367101"/>
    </source>
</evidence>
<accession>A0A7J6TCQ0</accession>
<feature type="repeat" description="WD" evidence="3">
    <location>
        <begin position="63"/>
        <end position="97"/>
    </location>
</feature>
<comment type="subcellular location">
    <subcellularLocation>
        <location evidence="4">Nucleus</location>
    </subcellularLocation>
</comment>
<dbReference type="PANTHER" id="PTHR43995:SF1">
    <property type="entry name" value="PRE-MRNA-PROCESSING FACTOR 19"/>
    <property type="match status" value="1"/>
</dbReference>
<keyword evidence="4" id="KW-0833">Ubl conjugation pathway</keyword>
<proteinExistence type="inferred from homology"/>
<dbReference type="InterPro" id="IPR001680">
    <property type="entry name" value="WD40_rpt"/>
</dbReference>
<keyword evidence="4" id="KW-0808">Transferase</keyword>
<dbReference type="GO" id="GO:0005737">
    <property type="term" value="C:cytoplasm"/>
    <property type="evidence" value="ECO:0007669"/>
    <property type="project" value="TreeGrafter"/>
</dbReference>
<dbReference type="SMART" id="SM00320">
    <property type="entry name" value="WD40"/>
    <property type="match status" value="1"/>
</dbReference>
<dbReference type="GO" id="GO:0070534">
    <property type="term" value="P:protein K63-linked ubiquitination"/>
    <property type="evidence" value="ECO:0007669"/>
    <property type="project" value="UniProtKB-UniRule"/>
</dbReference>
<dbReference type="InterPro" id="IPR036322">
    <property type="entry name" value="WD40_repeat_dom_sf"/>
</dbReference>
<comment type="caution">
    <text evidence="5">The sequence shown here is derived from an EMBL/GenBank/DDBJ whole genome shotgun (WGS) entry which is preliminary data.</text>
</comment>
<evidence type="ECO:0000256" key="1">
    <source>
        <dbReference type="ARBA" id="ARBA00022574"/>
    </source>
</evidence>
<keyword evidence="1 3" id="KW-0853">WD repeat</keyword>
<dbReference type="Gene3D" id="2.130.10.10">
    <property type="entry name" value="YVTN repeat-like/Quinoprotein amine dehydrogenase"/>
    <property type="match status" value="1"/>
</dbReference>
<evidence type="ECO:0000256" key="2">
    <source>
        <dbReference type="ARBA" id="ARBA00022737"/>
    </source>
</evidence>
<dbReference type="Pfam" id="PF00400">
    <property type="entry name" value="WD40"/>
    <property type="match status" value="1"/>
</dbReference>
<dbReference type="GO" id="GO:0071006">
    <property type="term" value="C:U2-type catalytic step 1 spliceosome"/>
    <property type="evidence" value="ECO:0007669"/>
    <property type="project" value="TreeGrafter"/>
</dbReference>
<keyword evidence="2" id="KW-0677">Repeat</keyword>
<keyword evidence="4" id="KW-0508">mRNA splicing</keyword>
<keyword evidence="4" id="KW-0507">mRNA processing</keyword>
<dbReference type="PROSITE" id="PS00678">
    <property type="entry name" value="WD_REPEATS_1"/>
    <property type="match status" value="1"/>
</dbReference>
<organism evidence="5 6">
    <name type="scientific">Perkinsus olseni</name>
    <name type="common">Perkinsus atlanticus</name>
    <dbReference type="NCBI Taxonomy" id="32597"/>
    <lineage>
        <taxon>Eukaryota</taxon>
        <taxon>Sar</taxon>
        <taxon>Alveolata</taxon>
        <taxon>Perkinsozoa</taxon>
        <taxon>Perkinsea</taxon>
        <taxon>Perkinsida</taxon>
        <taxon>Perkinsidae</taxon>
        <taxon>Perkinsus</taxon>
    </lineage>
</organism>
<comment type="function">
    <text evidence="4">Ubiquitin-protein ligase which is mainly involved pre-mRNA splicing and DNA repair. Required for pre-mRNA splicing as component of the spliceosome.</text>
</comment>
<feature type="non-terminal residue" evidence="5">
    <location>
        <position position="177"/>
    </location>
</feature>
<dbReference type="PANTHER" id="PTHR43995">
    <property type="entry name" value="PRE-MRNA-PROCESSING FACTOR 19"/>
    <property type="match status" value="1"/>
</dbReference>
<dbReference type="AlphaFoldDB" id="A0A7J6TCQ0"/>
<dbReference type="InterPro" id="IPR038959">
    <property type="entry name" value="Prp19"/>
</dbReference>
<evidence type="ECO:0000256" key="3">
    <source>
        <dbReference type="PROSITE-ProRule" id="PRU00221"/>
    </source>
</evidence>
<dbReference type="GO" id="GO:0000974">
    <property type="term" value="C:Prp19 complex"/>
    <property type="evidence" value="ECO:0007669"/>
    <property type="project" value="UniProtKB-UniRule"/>
</dbReference>
<dbReference type="SUPFAM" id="SSF50978">
    <property type="entry name" value="WD40 repeat-like"/>
    <property type="match status" value="1"/>
</dbReference>
<dbReference type="GO" id="GO:0000398">
    <property type="term" value="P:mRNA splicing, via spliceosome"/>
    <property type="evidence" value="ECO:0007669"/>
    <property type="project" value="InterPro"/>
</dbReference>
<dbReference type="InterPro" id="IPR019775">
    <property type="entry name" value="WD40_repeat_CS"/>
</dbReference>
<comment type="similarity">
    <text evidence="4">Belongs to the WD repeat PRP19 family.</text>
</comment>
<comment type="subunit">
    <text evidence="4">Homotetramer.</text>
</comment>